<gene>
    <name evidence="1" type="ORF">HCZ30_14520</name>
</gene>
<dbReference type="SUPFAM" id="SSF56784">
    <property type="entry name" value="HAD-like"/>
    <property type="match status" value="1"/>
</dbReference>
<keyword evidence="2" id="KW-1185">Reference proteome</keyword>
<organism evidence="1 2">
    <name type="scientific">Marivivens donghaensis</name>
    <dbReference type="NCBI Taxonomy" id="1699413"/>
    <lineage>
        <taxon>Bacteria</taxon>
        <taxon>Pseudomonadati</taxon>
        <taxon>Pseudomonadota</taxon>
        <taxon>Alphaproteobacteria</taxon>
        <taxon>Rhodobacterales</taxon>
        <taxon>Paracoccaceae</taxon>
        <taxon>Marivivens group</taxon>
        <taxon>Marivivens</taxon>
    </lineage>
</organism>
<keyword evidence="1" id="KW-0378">Hydrolase</keyword>
<dbReference type="InterPro" id="IPR036412">
    <property type="entry name" value="HAD-like_sf"/>
</dbReference>
<dbReference type="NCBIfam" id="TIGR01460">
    <property type="entry name" value="HAD-SF-IIA"/>
    <property type="match status" value="1"/>
</dbReference>
<dbReference type="Pfam" id="PF13344">
    <property type="entry name" value="Hydrolase_6"/>
    <property type="match status" value="1"/>
</dbReference>
<reference evidence="1 2" key="1">
    <citation type="submission" date="2020-03" db="EMBL/GenBank/DDBJ databases">
        <title>Bacterial isolates of synthetic phycosphere.</title>
        <authorList>
            <person name="Fu H."/>
            <person name="Moran M.A."/>
        </authorList>
    </citation>
    <scope>NUCLEOTIDE SEQUENCE [LARGE SCALE GENOMIC DNA]</scope>
    <source>
        <strain evidence="1 2">HF1</strain>
    </source>
</reference>
<accession>A0ABX0W1V9</accession>
<dbReference type="GO" id="GO:0016787">
    <property type="term" value="F:hydrolase activity"/>
    <property type="evidence" value="ECO:0007669"/>
    <property type="project" value="UniProtKB-KW"/>
</dbReference>
<dbReference type="PANTHER" id="PTHR19288:SF90">
    <property type="entry name" value="OS08G0542600 PROTEIN"/>
    <property type="match status" value="1"/>
</dbReference>
<dbReference type="Gene3D" id="3.40.50.1000">
    <property type="entry name" value="HAD superfamily/HAD-like"/>
    <property type="match status" value="2"/>
</dbReference>
<evidence type="ECO:0000313" key="1">
    <source>
        <dbReference type="EMBL" id="NIY73645.1"/>
    </source>
</evidence>
<dbReference type="Proteomes" id="UP000709466">
    <property type="component" value="Unassembled WGS sequence"/>
</dbReference>
<protein>
    <submittedName>
        <fullName evidence="1">HAD-IIA family hydrolase</fullName>
    </submittedName>
</protein>
<sequence length="301" mass="32274">MTRPSFMNTEQAFAQYENVRASFPSASFPAASKTGRDLSDTVDDFDAYILDAFGVLNRGETPIEGAVERIAELRAKGKRLVVLTNAASYTREKVLAKYHRLGFDFTADEVVSSRDVAFAALPAGNWAAAATEADDFSDAPEGVRLGQLLDDPSLYDTAGGFILLSSERWQEADTERLIAALKDHPRPLVVANPDLVAPREHDLSIEPGTFAHRIAAETGVTPDFYGKPFGNAFGTALARLNGIDRSRIAMVGDTLHTDVLGGAAAGIGSILITDHGLFSGQDVTPFIEASGIRPSWIVSTT</sequence>
<dbReference type="PANTHER" id="PTHR19288">
    <property type="entry name" value="4-NITROPHENYLPHOSPHATASE-RELATED"/>
    <property type="match status" value="1"/>
</dbReference>
<dbReference type="EMBL" id="JAATOP010000012">
    <property type="protein sequence ID" value="NIY73645.1"/>
    <property type="molecule type" value="Genomic_DNA"/>
</dbReference>
<dbReference type="InterPro" id="IPR023214">
    <property type="entry name" value="HAD_sf"/>
</dbReference>
<dbReference type="InterPro" id="IPR006357">
    <property type="entry name" value="HAD-SF_hydro_IIA"/>
</dbReference>
<comment type="caution">
    <text evidence="1">The sequence shown here is derived from an EMBL/GenBank/DDBJ whole genome shotgun (WGS) entry which is preliminary data.</text>
</comment>
<dbReference type="Pfam" id="PF13242">
    <property type="entry name" value="Hydrolase_like"/>
    <property type="match status" value="1"/>
</dbReference>
<proteinExistence type="predicted"/>
<evidence type="ECO:0000313" key="2">
    <source>
        <dbReference type="Proteomes" id="UP000709466"/>
    </source>
</evidence>
<name>A0ABX0W1V9_9RHOB</name>